<dbReference type="PANTHER" id="PTHR47067:SF16">
    <property type="entry name" value="TPX2 (TARGETING PROTEIN FOR XKLP2) PROTEIN FAMILY"/>
    <property type="match status" value="1"/>
</dbReference>
<feature type="compositionally biased region" description="Low complexity" evidence="6">
    <location>
        <begin position="374"/>
        <end position="383"/>
    </location>
</feature>
<feature type="region of interest" description="Disordered" evidence="6">
    <location>
        <begin position="225"/>
        <end position="407"/>
    </location>
</feature>
<dbReference type="GO" id="GO:0005874">
    <property type="term" value="C:microtubule"/>
    <property type="evidence" value="ECO:0007669"/>
    <property type="project" value="UniProtKB-KW"/>
</dbReference>
<dbReference type="Pfam" id="PF06886">
    <property type="entry name" value="TPX2"/>
    <property type="match status" value="1"/>
</dbReference>
<keyword evidence="4" id="KW-0493">Microtubule</keyword>
<feature type="domain" description="TPX2 C-terminal" evidence="7">
    <location>
        <begin position="410"/>
        <end position="441"/>
    </location>
</feature>
<comment type="subcellular location">
    <subcellularLocation>
        <location evidence="1">Cytoplasm</location>
        <location evidence="1">Cytoskeleton</location>
    </subcellularLocation>
</comment>
<dbReference type="InterPro" id="IPR027329">
    <property type="entry name" value="TPX2_C"/>
</dbReference>
<dbReference type="EMBL" id="GGEC01018927">
    <property type="protein sequence ID" value="MBW99410.1"/>
    <property type="molecule type" value="Transcribed_RNA"/>
</dbReference>
<protein>
    <submittedName>
        <fullName evidence="8">Uncharacterized protein MANES_12G017400</fullName>
    </submittedName>
</protein>
<reference evidence="8" key="1">
    <citation type="submission" date="2018-02" db="EMBL/GenBank/DDBJ databases">
        <title>Rhizophora mucronata_Transcriptome.</title>
        <authorList>
            <person name="Meera S.P."/>
            <person name="Sreeshan A."/>
            <person name="Augustine A."/>
        </authorList>
    </citation>
    <scope>NUCLEOTIDE SEQUENCE</scope>
    <source>
        <tissue evidence="8">Leaf</tissue>
    </source>
</reference>
<accession>A0A2P2K122</accession>
<organism evidence="8">
    <name type="scientific">Rhizophora mucronata</name>
    <name type="common">Asiatic mangrove</name>
    <dbReference type="NCBI Taxonomy" id="61149"/>
    <lineage>
        <taxon>Eukaryota</taxon>
        <taxon>Viridiplantae</taxon>
        <taxon>Streptophyta</taxon>
        <taxon>Embryophyta</taxon>
        <taxon>Tracheophyta</taxon>
        <taxon>Spermatophyta</taxon>
        <taxon>Magnoliopsida</taxon>
        <taxon>eudicotyledons</taxon>
        <taxon>Gunneridae</taxon>
        <taxon>Pentapetalae</taxon>
        <taxon>rosids</taxon>
        <taxon>fabids</taxon>
        <taxon>Malpighiales</taxon>
        <taxon>Rhizophoraceae</taxon>
        <taxon>Rhizophora</taxon>
    </lineage>
</organism>
<evidence type="ECO:0000259" key="7">
    <source>
        <dbReference type="Pfam" id="PF06886"/>
    </source>
</evidence>
<comment type="similarity">
    <text evidence="2">Belongs to the TPX2 family.</text>
</comment>
<feature type="compositionally biased region" description="Polar residues" evidence="6">
    <location>
        <begin position="117"/>
        <end position="134"/>
    </location>
</feature>
<keyword evidence="3" id="KW-0963">Cytoplasm</keyword>
<proteinExistence type="inferred from homology"/>
<feature type="region of interest" description="Disordered" evidence="6">
    <location>
        <begin position="159"/>
        <end position="185"/>
    </location>
</feature>
<name>A0A2P2K122_RHIMU</name>
<evidence type="ECO:0000256" key="5">
    <source>
        <dbReference type="ARBA" id="ARBA00023212"/>
    </source>
</evidence>
<feature type="compositionally biased region" description="Polar residues" evidence="6">
    <location>
        <begin position="241"/>
        <end position="252"/>
    </location>
</feature>
<feature type="compositionally biased region" description="Polar residues" evidence="6">
    <location>
        <begin position="160"/>
        <end position="176"/>
    </location>
</feature>
<evidence type="ECO:0000256" key="3">
    <source>
        <dbReference type="ARBA" id="ARBA00022490"/>
    </source>
</evidence>
<dbReference type="AlphaFoldDB" id="A0A2P2K122"/>
<feature type="compositionally biased region" description="Basic and acidic residues" evidence="6">
    <location>
        <begin position="225"/>
        <end position="240"/>
    </location>
</feature>
<evidence type="ECO:0000256" key="6">
    <source>
        <dbReference type="SAM" id="MobiDB-lite"/>
    </source>
</evidence>
<feature type="region of interest" description="Disordered" evidence="6">
    <location>
        <begin position="1"/>
        <end position="29"/>
    </location>
</feature>
<feature type="compositionally biased region" description="Polar residues" evidence="6">
    <location>
        <begin position="357"/>
        <end position="368"/>
    </location>
</feature>
<feature type="compositionally biased region" description="Polar residues" evidence="6">
    <location>
        <begin position="334"/>
        <end position="346"/>
    </location>
</feature>
<keyword evidence="5" id="KW-0206">Cytoskeleton</keyword>
<evidence type="ECO:0000313" key="8">
    <source>
        <dbReference type="EMBL" id="MBW99410.1"/>
    </source>
</evidence>
<evidence type="ECO:0000256" key="4">
    <source>
        <dbReference type="ARBA" id="ARBA00022701"/>
    </source>
</evidence>
<feature type="region of interest" description="Disordered" evidence="6">
    <location>
        <begin position="106"/>
        <end position="141"/>
    </location>
</feature>
<feature type="compositionally biased region" description="Basic and acidic residues" evidence="6">
    <location>
        <begin position="259"/>
        <end position="269"/>
    </location>
</feature>
<feature type="compositionally biased region" description="Low complexity" evidence="6">
    <location>
        <begin position="390"/>
        <end position="399"/>
    </location>
</feature>
<evidence type="ECO:0000256" key="1">
    <source>
        <dbReference type="ARBA" id="ARBA00004245"/>
    </source>
</evidence>
<evidence type="ECO:0000256" key="2">
    <source>
        <dbReference type="ARBA" id="ARBA00005885"/>
    </source>
</evidence>
<dbReference type="PANTHER" id="PTHR47067">
    <property type="entry name" value="TPX2 (TARGETING PROTEIN FOR XKLP2) PROTEIN FAMILY-RELATED"/>
    <property type="match status" value="1"/>
</dbReference>
<feature type="compositionally biased region" description="Polar residues" evidence="6">
    <location>
        <begin position="280"/>
        <end position="320"/>
    </location>
</feature>
<dbReference type="InterPro" id="IPR044216">
    <property type="entry name" value="WDL7"/>
</dbReference>
<sequence length="444" mass="48688">MGEQACLRRSFSHPSSASRETKEGNPIRGLTESISFGRFMSEPLAWEKWSTFSHNRYLEEAEKFSKPGSVAQMKAYFEAHYKNRVAKKTVALPGQQNASTVNIHETENAGKADPGSSADSKSTVATSDNKQQNKGVFDSKPTHVAHANTFCLNGQRDLSENANQSDTSSPMDSKSVMSKGDNKQQVKGVLDARPTYFAPANGFDLNGQTDLSENAQMEGCDNVKGESFEFESPPKVETPRQLENSENNNKWTAATGDKMPQKEAAEKENAALPANKRRMNFSSKLSSQTKASKVPKSSANQVNSTQPKSGASVAFNSKKSAGSLVEKKRLTPKSVHTSINFGSQSRETGKSYIRMSKGSSTTPKNSMRASVYGESKSPSSIHPSSEERSCSNSSNPSGSKAQCPITSSPFSLKCEERAVRRKEFFKKLEEKNKEAEKMHLQVRY</sequence>